<dbReference type="NCBIfam" id="NF003211">
    <property type="entry name" value="PRK04173.1"/>
    <property type="match status" value="1"/>
</dbReference>
<comment type="caution">
    <text evidence="8">The sequence shown here is derived from an EMBL/GenBank/DDBJ whole genome shotgun (WGS) entry which is preliminary data.</text>
</comment>
<dbReference type="Gene3D" id="3.30.930.10">
    <property type="entry name" value="Bira Bifunctional Protein, Domain 2"/>
    <property type="match status" value="1"/>
</dbReference>
<organism evidence="8 9">
    <name type="scientific">Candidatus Tanganyikabacteria bacterium</name>
    <dbReference type="NCBI Taxonomy" id="2961651"/>
    <lineage>
        <taxon>Bacteria</taxon>
        <taxon>Bacillati</taxon>
        <taxon>Candidatus Sericytochromatia</taxon>
        <taxon>Candidatus Tanganyikabacteria</taxon>
    </lineage>
</organism>
<dbReference type="InterPro" id="IPR027031">
    <property type="entry name" value="Gly-tRNA_synthase/POLG2"/>
</dbReference>
<dbReference type="GO" id="GO:0070062">
    <property type="term" value="C:extracellular exosome"/>
    <property type="evidence" value="ECO:0007669"/>
    <property type="project" value="UniProtKB-ARBA"/>
</dbReference>
<dbReference type="GO" id="GO:0004820">
    <property type="term" value="F:glycine-tRNA ligase activity"/>
    <property type="evidence" value="ECO:0007669"/>
    <property type="project" value="UniProtKB-EC"/>
</dbReference>
<dbReference type="GO" id="GO:1990742">
    <property type="term" value="C:microvesicle"/>
    <property type="evidence" value="ECO:0007669"/>
    <property type="project" value="UniProtKB-ARBA"/>
</dbReference>
<protein>
    <submittedName>
        <fullName evidence="8">Glycine--tRNA ligase</fullName>
        <ecNumber evidence="8">6.1.1.14</ecNumber>
    </submittedName>
</protein>
<feature type="non-terminal residue" evidence="8">
    <location>
        <position position="440"/>
    </location>
</feature>
<keyword evidence="6" id="KW-0030">Aminoacyl-tRNA synthetase</keyword>
<evidence type="ECO:0000313" key="9">
    <source>
        <dbReference type="Proteomes" id="UP000703893"/>
    </source>
</evidence>
<dbReference type="GO" id="GO:0005524">
    <property type="term" value="F:ATP binding"/>
    <property type="evidence" value="ECO:0007669"/>
    <property type="project" value="UniProtKB-KW"/>
</dbReference>
<feature type="domain" description="Aminoacyl-transfer RNA synthetases class-II family profile" evidence="7">
    <location>
        <begin position="2"/>
        <end position="334"/>
    </location>
</feature>
<name>A0A937X4I8_9BACT</name>
<keyword evidence="3" id="KW-0547">Nucleotide-binding</keyword>
<dbReference type="GO" id="GO:0015966">
    <property type="term" value="P:diadenosine tetraphosphate biosynthetic process"/>
    <property type="evidence" value="ECO:0007669"/>
    <property type="project" value="UniProtKB-ARBA"/>
</dbReference>
<dbReference type="InterPro" id="IPR002314">
    <property type="entry name" value="aa-tRNA-synt_IIb"/>
</dbReference>
<dbReference type="InterPro" id="IPR045864">
    <property type="entry name" value="aa-tRNA-synth_II/BPL/LPL"/>
</dbReference>
<evidence type="ECO:0000256" key="4">
    <source>
        <dbReference type="ARBA" id="ARBA00022840"/>
    </source>
</evidence>
<dbReference type="InterPro" id="IPR022961">
    <property type="entry name" value="Gly_tRNA_ligase_bac"/>
</dbReference>
<reference evidence="8 9" key="1">
    <citation type="submission" date="2019-03" db="EMBL/GenBank/DDBJ databases">
        <title>Lake Tanganyika Metagenome-Assembled Genomes (MAGs).</title>
        <authorList>
            <person name="Tran P."/>
        </authorList>
    </citation>
    <scope>NUCLEOTIDE SEQUENCE [LARGE SCALE GENOMIC DNA]</scope>
    <source>
        <strain evidence="8">K_DeepCast_65m_m2_236</strain>
    </source>
</reference>
<dbReference type="EMBL" id="VGJX01000712">
    <property type="protein sequence ID" value="MBM3275769.1"/>
    <property type="molecule type" value="Genomic_DNA"/>
</dbReference>
<dbReference type="PRINTS" id="PR01043">
    <property type="entry name" value="TRNASYNTHGLY"/>
</dbReference>
<dbReference type="InterPro" id="IPR004154">
    <property type="entry name" value="Anticodon-bd"/>
</dbReference>
<dbReference type="SUPFAM" id="SSF52954">
    <property type="entry name" value="Class II aaRS ABD-related"/>
    <property type="match status" value="1"/>
</dbReference>
<keyword evidence="1" id="KW-0963">Cytoplasm</keyword>
<dbReference type="Gene3D" id="3.40.50.800">
    <property type="entry name" value="Anticodon-binding domain"/>
    <property type="match status" value="1"/>
</dbReference>
<evidence type="ECO:0000256" key="5">
    <source>
        <dbReference type="ARBA" id="ARBA00022917"/>
    </source>
</evidence>
<evidence type="ECO:0000256" key="1">
    <source>
        <dbReference type="ARBA" id="ARBA00022490"/>
    </source>
</evidence>
<dbReference type="CDD" id="cd00774">
    <property type="entry name" value="GlyRS-like_core"/>
    <property type="match status" value="1"/>
</dbReference>
<accession>A0A937X4I8</accession>
<evidence type="ECO:0000259" key="7">
    <source>
        <dbReference type="PROSITE" id="PS50862"/>
    </source>
</evidence>
<dbReference type="CDD" id="cd00858">
    <property type="entry name" value="GlyRS_anticodon"/>
    <property type="match status" value="1"/>
</dbReference>
<dbReference type="GO" id="GO:0004081">
    <property type="term" value="F:bis(5'-nucleosyl)-tetraphosphatase (asymmetrical) activity"/>
    <property type="evidence" value="ECO:0007669"/>
    <property type="project" value="UniProtKB-ARBA"/>
</dbReference>
<dbReference type="PANTHER" id="PTHR10745:SF8">
    <property type="entry name" value="DNA POLYMERASE SUBUNIT GAMMA-2, MITOCHONDRIAL"/>
    <property type="match status" value="1"/>
</dbReference>
<evidence type="ECO:0000256" key="6">
    <source>
        <dbReference type="ARBA" id="ARBA00023146"/>
    </source>
</evidence>
<dbReference type="FunFam" id="3.40.50.800:FF:000002">
    <property type="entry name" value="Glycine--tRNA ligase"/>
    <property type="match status" value="1"/>
</dbReference>
<dbReference type="HAMAP" id="MF_00253_B">
    <property type="entry name" value="Gly_tRNA_synth_B"/>
    <property type="match status" value="1"/>
</dbReference>
<dbReference type="InterPro" id="IPR006195">
    <property type="entry name" value="aa-tRNA-synth_II"/>
</dbReference>
<dbReference type="PROSITE" id="PS50862">
    <property type="entry name" value="AA_TRNA_LIGASE_II"/>
    <property type="match status" value="1"/>
</dbReference>
<dbReference type="SUPFAM" id="SSF55681">
    <property type="entry name" value="Class II aaRS and biotin synthetases"/>
    <property type="match status" value="1"/>
</dbReference>
<dbReference type="EC" id="6.1.1.14" evidence="8"/>
<dbReference type="AlphaFoldDB" id="A0A937X4I8"/>
<dbReference type="GO" id="GO:0005829">
    <property type="term" value="C:cytosol"/>
    <property type="evidence" value="ECO:0007669"/>
    <property type="project" value="UniProtKB-ARBA"/>
</dbReference>
<keyword evidence="2 8" id="KW-0436">Ligase</keyword>
<keyword evidence="4" id="KW-0067">ATP-binding</keyword>
<dbReference type="GO" id="GO:0006426">
    <property type="term" value="P:glycyl-tRNA aminoacylation"/>
    <property type="evidence" value="ECO:0007669"/>
    <property type="project" value="TreeGrafter"/>
</dbReference>
<keyword evidence="5" id="KW-0648">Protein biosynthesis</keyword>
<gene>
    <name evidence="8" type="ORF">FJZ00_11490</name>
</gene>
<dbReference type="Pfam" id="PF03129">
    <property type="entry name" value="HGTP_anticodon"/>
    <property type="match status" value="1"/>
</dbReference>
<dbReference type="InterPro" id="IPR033731">
    <property type="entry name" value="GlyRS-like_core"/>
</dbReference>
<dbReference type="InterPro" id="IPR036621">
    <property type="entry name" value="Anticodon-bd_dom_sf"/>
</dbReference>
<proteinExistence type="inferred from homology"/>
<evidence type="ECO:0000313" key="8">
    <source>
        <dbReference type="EMBL" id="MBM3275769.1"/>
    </source>
</evidence>
<dbReference type="Proteomes" id="UP000703893">
    <property type="component" value="Unassembled WGS sequence"/>
</dbReference>
<dbReference type="Pfam" id="PF00587">
    <property type="entry name" value="tRNA-synt_2b"/>
    <property type="match status" value="1"/>
</dbReference>
<evidence type="ECO:0000256" key="2">
    <source>
        <dbReference type="ARBA" id="ARBA00022598"/>
    </source>
</evidence>
<dbReference type="PANTHER" id="PTHR10745">
    <property type="entry name" value="GLYCYL-TRNA SYNTHETASE/DNA POLYMERASE SUBUNIT GAMMA-2"/>
    <property type="match status" value="1"/>
</dbReference>
<evidence type="ECO:0000256" key="3">
    <source>
        <dbReference type="ARBA" id="ARBA00022741"/>
    </source>
</evidence>
<sequence length="440" mass="50391">MEKIVSLCKRRGLIFQSSEIYGGLASCWDYGPYGVLLKNNVKRAWWRSVVEVREDMVGLDAALLMRPEVWKASGHIDTFHDPLVDCRACKHRFRADHIQGGKCPDCGGELTEARNFNLMFKTFMGPVEESAAVVYLRPETAQGIFVNFKNAMTATRRKPPFGIAQIGKAFRNEITPGNFTFRTREFEQMEIEYFCPPDLADGIWERWVDDRFDWYIRHGMKADNLRKRHQANDELAHYARATVDIEYHFPFGWSELEGIANRTDYDLKQHSEHSGANLEYFDEESKEHYIPFVVEPSAGADRATLAFLVDSFEEQADEKGEVRTVLHLHPSLAPIKVAILPLSKKADLVGPTQKIAEALRSQWPIELDVTGSIGKRYRRQDEIGTPYCLTVDFDSLEDKCVTIRERDSMKQDRVHISEVLPYLQSRLALPVPALNPSNVF</sequence>